<gene>
    <name evidence="1" type="ORF">H9862_07890</name>
</gene>
<reference evidence="1" key="2">
    <citation type="submission" date="2021-04" db="EMBL/GenBank/DDBJ databases">
        <authorList>
            <person name="Gilroy R."/>
        </authorList>
    </citation>
    <scope>NUCLEOTIDE SEQUENCE</scope>
    <source>
        <strain evidence="1">14975</strain>
    </source>
</reference>
<accession>A0A9D1VCE7</accession>
<evidence type="ECO:0000313" key="1">
    <source>
        <dbReference type="EMBL" id="HIX20503.1"/>
    </source>
</evidence>
<proteinExistence type="predicted"/>
<organism evidence="1 2">
    <name type="scientific">Candidatus Akkermansia intestinigallinarum</name>
    <dbReference type="NCBI Taxonomy" id="2838431"/>
    <lineage>
        <taxon>Bacteria</taxon>
        <taxon>Pseudomonadati</taxon>
        <taxon>Verrucomicrobiota</taxon>
        <taxon>Verrucomicrobiia</taxon>
        <taxon>Verrucomicrobiales</taxon>
        <taxon>Akkermansiaceae</taxon>
        <taxon>Akkermansia</taxon>
    </lineage>
</organism>
<name>A0A9D1VCE7_9BACT</name>
<dbReference type="Proteomes" id="UP000823964">
    <property type="component" value="Unassembled WGS sequence"/>
</dbReference>
<reference evidence="1" key="1">
    <citation type="journal article" date="2021" name="PeerJ">
        <title>Extensive microbial diversity within the chicken gut microbiome revealed by metagenomics and culture.</title>
        <authorList>
            <person name="Gilroy R."/>
            <person name="Ravi A."/>
            <person name="Getino M."/>
            <person name="Pursley I."/>
            <person name="Horton D.L."/>
            <person name="Alikhan N.F."/>
            <person name="Baker D."/>
            <person name="Gharbi K."/>
            <person name="Hall N."/>
            <person name="Watson M."/>
            <person name="Adriaenssens E.M."/>
            <person name="Foster-Nyarko E."/>
            <person name="Jarju S."/>
            <person name="Secka A."/>
            <person name="Antonio M."/>
            <person name="Oren A."/>
            <person name="Chaudhuri R.R."/>
            <person name="La Ragione R."/>
            <person name="Hildebrand F."/>
            <person name="Pallen M.J."/>
        </authorList>
    </citation>
    <scope>NUCLEOTIDE SEQUENCE</scope>
    <source>
        <strain evidence="1">14975</strain>
    </source>
</reference>
<dbReference type="EMBL" id="DXFQ01000147">
    <property type="protein sequence ID" value="HIX20503.1"/>
    <property type="molecule type" value="Genomic_DNA"/>
</dbReference>
<dbReference type="AlphaFoldDB" id="A0A9D1VCE7"/>
<evidence type="ECO:0000313" key="2">
    <source>
        <dbReference type="Proteomes" id="UP000823964"/>
    </source>
</evidence>
<comment type="caution">
    <text evidence="1">The sequence shown here is derived from an EMBL/GenBank/DDBJ whole genome shotgun (WGS) entry which is preliminary data.</text>
</comment>
<sequence>MNEENERNHGTQRIDAIMARWGLENHDLVDVSLEQLTHKQVQKARQGRQLTLKMMQKVARALNVAIWNRLKAEQKDSYYEYIHRDLFSYAKGYSPDWSDPNDALLPRKRP</sequence>
<protein>
    <submittedName>
        <fullName evidence="1">Uncharacterized protein</fullName>
    </submittedName>
</protein>